<gene>
    <name evidence="28 29" type="primary">LOC106053334</name>
</gene>
<evidence type="ECO:0000313" key="27">
    <source>
        <dbReference type="Proteomes" id="UP001165740"/>
    </source>
</evidence>
<dbReference type="SUPFAM" id="SSF56112">
    <property type="entry name" value="Protein kinase-like (PK-like)"/>
    <property type="match status" value="1"/>
</dbReference>
<dbReference type="InterPro" id="IPR017441">
    <property type="entry name" value="Protein_kinase_ATP_BS"/>
</dbReference>
<evidence type="ECO:0000256" key="20">
    <source>
        <dbReference type="PROSITE-ProRule" id="PRU00352"/>
    </source>
</evidence>
<dbReference type="GO" id="GO:0007169">
    <property type="term" value="P:cell surface receptor protein tyrosine kinase signaling pathway"/>
    <property type="evidence" value="ECO:0007669"/>
    <property type="project" value="TreeGrafter"/>
</dbReference>
<dbReference type="InterPro" id="IPR002165">
    <property type="entry name" value="Plexin_repeat"/>
</dbReference>
<feature type="chain" id="PRO_5044702991" description="receptor protein-tyrosine kinase" evidence="24">
    <location>
        <begin position="23"/>
        <end position="1360"/>
    </location>
</feature>
<evidence type="ECO:0000256" key="9">
    <source>
        <dbReference type="ARBA" id="ARBA00022741"/>
    </source>
</evidence>
<evidence type="ECO:0000256" key="7">
    <source>
        <dbReference type="ARBA" id="ARBA00022729"/>
    </source>
</evidence>
<dbReference type="OMA" id="IMKAFHH"/>
<keyword evidence="13 23" id="KW-1133">Transmembrane helix</keyword>
<evidence type="ECO:0000256" key="5">
    <source>
        <dbReference type="ARBA" id="ARBA00022679"/>
    </source>
</evidence>
<dbReference type="GO" id="GO:0005524">
    <property type="term" value="F:ATP binding"/>
    <property type="evidence" value="ECO:0007669"/>
    <property type="project" value="UniProtKB-UniRule"/>
</dbReference>
<keyword evidence="14 23" id="KW-0472">Membrane</keyword>
<keyword evidence="7 24" id="KW-0732">Signal</keyword>
<dbReference type="InterPro" id="IPR036352">
    <property type="entry name" value="Semap_dom_sf"/>
</dbReference>
<dbReference type="SMART" id="SM00429">
    <property type="entry name" value="IPT"/>
    <property type="match status" value="3"/>
</dbReference>
<dbReference type="SMART" id="SM00219">
    <property type="entry name" value="TyrKc"/>
    <property type="match status" value="1"/>
</dbReference>
<dbReference type="GO" id="GO:0004714">
    <property type="term" value="F:transmembrane receptor protein tyrosine kinase activity"/>
    <property type="evidence" value="ECO:0007669"/>
    <property type="project" value="UniProtKB-EC"/>
</dbReference>
<evidence type="ECO:0000256" key="23">
    <source>
        <dbReference type="SAM" id="Phobius"/>
    </source>
</evidence>
<dbReference type="PROSITE" id="PS00107">
    <property type="entry name" value="PROTEIN_KINASE_ATP"/>
    <property type="match status" value="1"/>
</dbReference>
<dbReference type="SUPFAM" id="SSF101912">
    <property type="entry name" value="Sema domain"/>
    <property type="match status" value="1"/>
</dbReference>
<evidence type="ECO:0000256" key="22">
    <source>
        <dbReference type="SAM" id="MobiDB-lite"/>
    </source>
</evidence>
<organism evidence="27 29">
    <name type="scientific">Biomphalaria glabrata</name>
    <name type="common">Bloodfluke planorb</name>
    <name type="synonym">Freshwater snail</name>
    <dbReference type="NCBI Taxonomy" id="6526"/>
    <lineage>
        <taxon>Eukaryota</taxon>
        <taxon>Metazoa</taxon>
        <taxon>Spiralia</taxon>
        <taxon>Lophotrochozoa</taxon>
        <taxon>Mollusca</taxon>
        <taxon>Gastropoda</taxon>
        <taxon>Heterobranchia</taxon>
        <taxon>Euthyneura</taxon>
        <taxon>Panpulmonata</taxon>
        <taxon>Hygrophila</taxon>
        <taxon>Lymnaeoidea</taxon>
        <taxon>Planorbidae</taxon>
        <taxon>Biomphalaria</taxon>
    </lineage>
</organism>
<dbReference type="PANTHER" id="PTHR24416">
    <property type="entry name" value="TYROSINE-PROTEIN KINASE RECEPTOR"/>
    <property type="match status" value="1"/>
</dbReference>
<evidence type="ECO:0000313" key="28">
    <source>
        <dbReference type="RefSeq" id="XP_055895656.1"/>
    </source>
</evidence>
<dbReference type="GO" id="GO:0043235">
    <property type="term" value="C:receptor complex"/>
    <property type="evidence" value="ECO:0007669"/>
    <property type="project" value="TreeGrafter"/>
</dbReference>
<keyword evidence="4" id="KW-0597">Phosphoprotein</keyword>
<dbReference type="GO" id="GO:0016477">
    <property type="term" value="P:cell migration"/>
    <property type="evidence" value="ECO:0007669"/>
    <property type="project" value="TreeGrafter"/>
</dbReference>
<evidence type="ECO:0000259" key="26">
    <source>
        <dbReference type="PROSITE" id="PS51004"/>
    </source>
</evidence>
<dbReference type="CDD" id="cd00603">
    <property type="entry name" value="IPT_PCSR"/>
    <property type="match status" value="1"/>
</dbReference>
<evidence type="ECO:0000256" key="17">
    <source>
        <dbReference type="ARBA" id="ARBA00023170"/>
    </source>
</evidence>
<evidence type="ECO:0000259" key="25">
    <source>
        <dbReference type="PROSITE" id="PS50011"/>
    </source>
</evidence>
<keyword evidence="18" id="KW-0325">Glycoprotein</keyword>
<keyword evidence="16" id="KW-1015">Disulfide bond</keyword>
<evidence type="ECO:0000313" key="29">
    <source>
        <dbReference type="RefSeq" id="XP_055895657.1"/>
    </source>
</evidence>
<keyword evidence="8" id="KW-0677">Repeat</keyword>
<evidence type="ECO:0000256" key="1">
    <source>
        <dbReference type="ARBA" id="ARBA00004167"/>
    </source>
</evidence>
<dbReference type="InterPro" id="IPR002909">
    <property type="entry name" value="IPT_dom"/>
</dbReference>
<keyword evidence="5" id="KW-0808">Transferase</keyword>
<keyword evidence="9 21" id="KW-0547">Nucleotide-binding</keyword>
<dbReference type="CDD" id="cd00102">
    <property type="entry name" value="IPT"/>
    <property type="match status" value="1"/>
</dbReference>
<comment type="similarity">
    <text evidence="2">Belongs to the plexin family.</text>
</comment>
<dbReference type="InterPro" id="IPR001245">
    <property type="entry name" value="Ser-Thr/Tyr_kinase_cat_dom"/>
</dbReference>
<evidence type="ECO:0000256" key="13">
    <source>
        <dbReference type="ARBA" id="ARBA00022989"/>
    </source>
</evidence>
<feature type="transmembrane region" description="Helical" evidence="23">
    <location>
        <begin position="1082"/>
        <end position="1103"/>
    </location>
</feature>
<dbReference type="InterPro" id="IPR020635">
    <property type="entry name" value="Tyr_kinase_cat_dom"/>
</dbReference>
<dbReference type="FunFam" id="1.10.510.10:FF:000554">
    <property type="entry name" value="Predicted protein"/>
    <property type="match status" value="1"/>
</dbReference>
<name>A0A9W3B7X4_BIOGL</name>
<feature type="signal peptide" evidence="24">
    <location>
        <begin position="1"/>
        <end position="22"/>
    </location>
</feature>
<dbReference type="PROSITE" id="PS50011">
    <property type="entry name" value="PROTEIN_KINASE_DOM"/>
    <property type="match status" value="1"/>
</dbReference>
<evidence type="ECO:0000256" key="11">
    <source>
        <dbReference type="ARBA" id="ARBA00022840"/>
    </source>
</evidence>
<dbReference type="InterPro" id="IPR011009">
    <property type="entry name" value="Kinase-like_dom_sf"/>
</dbReference>
<dbReference type="InterPro" id="IPR013783">
    <property type="entry name" value="Ig-like_fold"/>
</dbReference>
<evidence type="ECO:0000256" key="10">
    <source>
        <dbReference type="ARBA" id="ARBA00022777"/>
    </source>
</evidence>
<dbReference type="Gene3D" id="2.60.40.10">
    <property type="entry name" value="Immunoglobulins"/>
    <property type="match status" value="2"/>
</dbReference>
<dbReference type="InterPro" id="IPR014756">
    <property type="entry name" value="Ig_E-set"/>
</dbReference>
<dbReference type="EC" id="2.7.10.1" evidence="3"/>
<dbReference type="SUPFAM" id="SSF81296">
    <property type="entry name" value="E set domains"/>
    <property type="match status" value="2"/>
</dbReference>
<dbReference type="Pfam" id="PF01833">
    <property type="entry name" value="TIG"/>
    <property type="match status" value="2"/>
</dbReference>
<dbReference type="PANTHER" id="PTHR24416:SF564">
    <property type="entry name" value="MACROPHAGE-STIMULATING PROTEIN RECEPTOR"/>
    <property type="match status" value="1"/>
</dbReference>
<evidence type="ECO:0000256" key="12">
    <source>
        <dbReference type="ARBA" id="ARBA00022843"/>
    </source>
</evidence>
<feature type="compositionally biased region" description="Acidic residues" evidence="22">
    <location>
        <begin position="1338"/>
        <end position="1351"/>
    </location>
</feature>
<dbReference type="PROSITE" id="PS51004">
    <property type="entry name" value="SEMA"/>
    <property type="match status" value="1"/>
</dbReference>
<evidence type="ECO:0000256" key="16">
    <source>
        <dbReference type="ARBA" id="ARBA00023157"/>
    </source>
</evidence>
<dbReference type="InterPro" id="IPR050122">
    <property type="entry name" value="RTK"/>
</dbReference>
<evidence type="ECO:0000256" key="8">
    <source>
        <dbReference type="ARBA" id="ARBA00022737"/>
    </source>
</evidence>
<keyword evidence="6 23" id="KW-0812">Transmembrane</keyword>
<evidence type="ECO:0000256" key="19">
    <source>
        <dbReference type="ARBA" id="ARBA00051243"/>
    </source>
</evidence>
<feature type="region of interest" description="Disordered" evidence="22">
    <location>
        <begin position="1326"/>
        <end position="1360"/>
    </location>
</feature>
<keyword evidence="27" id="KW-1185">Reference proteome</keyword>
<keyword evidence="17" id="KW-0675">Receptor</keyword>
<dbReference type="InterPro" id="IPR008266">
    <property type="entry name" value="Tyr_kinase_AS"/>
</dbReference>
<feature type="binding site" evidence="21">
    <location>
        <position position="1052"/>
    </location>
    <ligand>
        <name>ATP</name>
        <dbReference type="ChEBI" id="CHEBI:30616"/>
    </ligand>
</feature>
<dbReference type="SMART" id="SM00630">
    <property type="entry name" value="Sema"/>
    <property type="match status" value="1"/>
</dbReference>
<dbReference type="RefSeq" id="XP_055895657.1">
    <property type="nucleotide sequence ID" value="XM_056039682.1"/>
</dbReference>
<comment type="catalytic activity">
    <reaction evidence="19">
        <text>L-tyrosyl-[protein] + ATP = O-phospho-L-tyrosyl-[protein] + ADP + H(+)</text>
        <dbReference type="Rhea" id="RHEA:10596"/>
        <dbReference type="Rhea" id="RHEA-COMP:10136"/>
        <dbReference type="Rhea" id="RHEA-COMP:20101"/>
        <dbReference type="ChEBI" id="CHEBI:15378"/>
        <dbReference type="ChEBI" id="CHEBI:30616"/>
        <dbReference type="ChEBI" id="CHEBI:46858"/>
        <dbReference type="ChEBI" id="CHEBI:61978"/>
        <dbReference type="ChEBI" id="CHEBI:456216"/>
        <dbReference type="EC" id="2.7.10.1"/>
    </reaction>
</comment>
<evidence type="ECO:0000256" key="14">
    <source>
        <dbReference type="ARBA" id="ARBA00023136"/>
    </source>
</evidence>
<comment type="subcellular location">
    <subcellularLocation>
        <location evidence="1">Membrane</location>
        <topology evidence="1">Single-pass membrane protein</topology>
    </subcellularLocation>
</comment>
<sequence length="1360" mass="151065">MEGNSLLLMSLMLMPLLLLTDSASLTFQNLTLDNDDTFLYTIYYNSNEDTVYVGGRNVLLKLNSNLQLLEKVDKGPVRDHPSCGPDSDCPEGVEVPNDIKILEFSERKNLLLVCGTAKKGACTLHSLKNISDFRSLGQGNPDSVNGHLVGSGSSALVQMSSAADSSSEEILYVFHEYDGRDTQFSPPVVSIRKLEQQVNLTLDYLYNEEKVLGQFSWLKIDEKFQQTYFMSFVYSFRNGEHVYFLMNQQKSLSESNSVRIRLGRLCYSNVDVILQSYIEMELFCQSGDVLFNKAVSATFVNNILYLAAVQTKQSERTTDESKGSALCQFSISTLDNYFTEGNNLCYNSAKGKRLEWNRGPLNCFKVRDYLAAALNKSFCGQHDNAGIRTEIEGNPKGDLLMLDNLIITVIKPLATGLFVVGYNDGNIKKIRFENSVGVAYATIKLSSKPITTMTADDKMNFYILSGNQIIKFPAGSCHIHLDCDICLTSGDPLNCGWCSEGLNTCTQKDQCSSGIWNKGGAARCPPTIFKINPLSGPTAGGTKLTLEGKNFGTAKGDVTVKVGKADCNVIEFNRARLVCETSPATQGMAKVEVEVKDFTMPADRPFTIFGKVEFEESFSFKYPSAKSFSPRRGPTAGGTVLTILGNNLDVGSSLEVKVSDTVACTVESKTSTQLLCKVGNLAGPKVDTKTVTLSLVIDNENVKIPDPTFMFVSNPVIKNIFPSRSILRGGIPITVKGDYLYASERPLMTGIYNNKNLIAQSVCTLPDGSQTEMICPSMDVSKEIKDADSQIDLIILYDGSSIFIPSDLKSFQYKADPGFSKFQGVMQFVVNEQMIVFSGYNILNALGQHYSVSIGNKSCNHIEVDENHLKCQPTLEGVNVGDGKRYDVVIKVGNLVFKDLGYVEYVEFADAGISLGVIILIIIVGLVVLAIILLLVVMRRQRCGFFKVKSSLNSNVHYSGEESQPFAGPPGAHFSNINNEYSDGGIHAASSSSEPPAHIDDETMRLIESEHLLVDRECLVLADEIGKGNFGCVKRGFLTLPDQKGDILVAVKTLHNNNPRDIELQSFLQEALRMKDFNHPNVLALIGVCLDLDTMPLVVLPFMKHGDLLTYIRDEKNLPTIKDLIMFGIDIAKGMDYLSSLKFVHRDLAARNCMLDEEFHVRVADFGLARDIYEKEYYSSANKKAKLPVKWMAIESLEKGTYSVKSDVWSFGVVLWELMTRGLMPYPEVDNWDIIRYLKEGRRMPHPNYCPDQLYEIMTHCWHENPAKRPTFAQLVDDIASMVAQIEHKTGMMRRNIESTYVNVGECSHYHYKDEVQGMGMAGSFKQSATNGRVKREDEEDDVFEEEEEDKATEATALKV</sequence>
<dbReference type="Gene3D" id="3.30.1680.10">
    <property type="entry name" value="ligand-binding face of the semaphorins, domain 2"/>
    <property type="match status" value="1"/>
</dbReference>
<evidence type="ECO:0000256" key="15">
    <source>
        <dbReference type="ARBA" id="ARBA00023137"/>
    </source>
</evidence>
<reference evidence="28 29" key="1">
    <citation type="submission" date="2025-04" db="UniProtKB">
        <authorList>
            <consortium name="RefSeq"/>
        </authorList>
    </citation>
    <scope>IDENTIFICATION</scope>
</reference>
<dbReference type="Proteomes" id="UP001165740">
    <property type="component" value="Chromosome 8"/>
</dbReference>
<evidence type="ECO:0000256" key="6">
    <source>
        <dbReference type="ARBA" id="ARBA00022692"/>
    </source>
</evidence>
<evidence type="ECO:0000256" key="4">
    <source>
        <dbReference type="ARBA" id="ARBA00022553"/>
    </source>
</evidence>
<dbReference type="PROSITE" id="PS00109">
    <property type="entry name" value="PROTEIN_KINASE_TYR"/>
    <property type="match status" value="1"/>
</dbReference>
<dbReference type="SMART" id="SM00423">
    <property type="entry name" value="PSI"/>
    <property type="match status" value="1"/>
</dbReference>
<keyword evidence="12" id="KW-0832">Ubl conjugation</keyword>
<dbReference type="PRINTS" id="PR00109">
    <property type="entry name" value="TYRKINASE"/>
</dbReference>
<feature type="transmembrane region" description="Helical" evidence="23">
    <location>
        <begin position="913"/>
        <end position="937"/>
    </location>
</feature>
<dbReference type="InterPro" id="IPR015943">
    <property type="entry name" value="WD40/YVTN_repeat-like_dom_sf"/>
</dbReference>
<dbReference type="OrthoDB" id="6417648at2759"/>
<evidence type="ECO:0000256" key="24">
    <source>
        <dbReference type="SAM" id="SignalP"/>
    </source>
</evidence>
<dbReference type="GeneID" id="106053334"/>
<evidence type="ECO:0000256" key="21">
    <source>
        <dbReference type="PROSITE-ProRule" id="PRU10141"/>
    </source>
</evidence>
<evidence type="ECO:0000256" key="18">
    <source>
        <dbReference type="ARBA" id="ARBA00023180"/>
    </source>
</evidence>
<keyword evidence="15" id="KW-0829">Tyrosine-protein kinase</keyword>
<dbReference type="SUPFAM" id="SSF103575">
    <property type="entry name" value="Plexin repeat"/>
    <property type="match status" value="1"/>
</dbReference>
<dbReference type="Pfam" id="PF01437">
    <property type="entry name" value="PSI"/>
    <property type="match status" value="1"/>
</dbReference>
<keyword evidence="10" id="KW-0418">Kinase</keyword>
<dbReference type="Gene3D" id="3.30.200.20">
    <property type="entry name" value="Phosphorylase Kinase, domain 1"/>
    <property type="match status" value="1"/>
</dbReference>
<protein>
    <recommendedName>
        <fullName evidence="3">receptor protein-tyrosine kinase</fullName>
        <ecNumber evidence="3">2.7.10.1</ecNumber>
    </recommendedName>
</protein>
<dbReference type="InterPro" id="IPR016201">
    <property type="entry name" value="PSI"/>
</dbReference>
<dbReference type="Pfam" id="PF07714">
    <property type="entry name" value="PK_Tyr_Ser-Thr"/>
    <property type="match status" value="1"/>
</dbReference>
<dbReference type="Gene3D" id="2.130.10.10">
    <property type="entry name" value="YVTN repeat-like/Quinoprotein amine dehydrogenase"/>
    <property type="match status" value="1"/>
</dbReference>
<feature type="domain" description="Sema" evidence="26">
    <location>
        <begin position="1"/>
        <end position="474"/>
    </location>
</feature>
<feature type="domain" description="Protein kinase" evidence="25">
    <location>
        <begin position="1019"/>
        <end position="1283"/>
    </location>
</feature>
<dbReference type="Gene3D" id="1.10.510.10">
    <property type="entry name" value="Transferase(Phosphotransferase) domain 1"/>
    <property type="match status" value="1"/>
</dbReference>
<dbReference type="InterPro" id="IPR000719">
    <property type="entry name" value="Prot_kinase_dom"/>
</dbReference>
<dbReference type="GO" id="GO:0005886">
    <property type="term" value="C:plasma membrane"/>
    <property type="evidence" value="ECO:0007669"/>
    <property type="project" value="TreeGrafter"/>
</dbReference>
<accession>A0A9W3B7X4</accession>
<evidence type="ECO:0000256" key="3">
    <source>
        <dbReference type="ARBA" id="ARBA00011902"/>
    </source>
</evidence>
<proteinExistence type="inferred from homology"/>
<dbReference type="RefSeq" id="XP_055895656.1">
    <property type="nucleotide sequence ID" value="XM_056039681.1"/>
</dbReference>
<keyword evidence="11 21" id="KW-0067">ATP-binding</keyword>
<comment type="caution">
    <text evidence="20">Lacks conserved residue(s) required for the propagation of feature annotation.</text>
</comment>
<evidence type="ECO:0000256" key="2">
    <source>
        <dbReference type="ARBA" id="ARBA00010297"/>
    </source>
</evidence>
<dbReference type="GO" id="GO:0007399">
    <property type="term" value="P:nervous system development"/>
    <property type="evidence" value="ECO:0007669"/>
    <property type="project" value="TreeGrafter"/>
</dbReference>
<dbReference type="InterPro" id="IPR001627">
    <property type="entry name" value="Semap_dom"/>
</dbReference>